<sequence length="155" mass="18840">MNYREPNRGGLMMLVAYGGQDVYLPGKQDTMFESIFNKIKNMLWRPTPRPTPMFENVTRINIKQTKKDKIREKIKKILENEKYRFIKKEYYLNNVSCDSEKIKSHIRKIKKYLKNKPKYDYNKIKNYNEKLNKELTEYFYHPSKIGVLWTIENNE</sequence>
<organism evidence="1">
    <name type="scientific">viral metagenome</name>
    <dbReference type="NCBI Taxonomy" id="1070528"/>
    <lineage>
        <taxon>unclassified sequences</taxon>
        <taxon>metagenomes</taxon>
        <taxon>organismal metagenomes</taxon>
    </lineage>
</organism>
<evidence type="ECO:0000313" key="1">
    <source>
        <dbReference type="EMBL" id="QHT75710.1"/>
    </source>
</evidence>
<name>A0A6C0H5Q4_9ZZZZ</name>
<dbReference type="AlphaFoldDB" id="A0A6C0H5Q4"/>
<accession>A0A6C0H5Q4</accession>
<reference evidence="1" key="1">
    <citation type="journal article" date="2020" name="Nature">
        <title>Giant virus diversity and host interactions through global metagenomics.</title>
        <authorList>
            <person name="Schulz F."/>
            <person name="Roux S."/>
            <person name="Paez-Espino D."/>
            <person name="Jungbluth S."/>
            <person name="Walsh D.A."/>
            <person name="Denef V.J."/>
            <person name="McMahon K.D."/>
            <person name="Konstantinidis K.T."/>
            <person name="Eloe-Fadrosh E.A."/>
            <person name="Kyrpides N.C."/>
            <person name="Woyke T."/>
        </authorList>
    </citation>
    <scope>NUCLEOTIDE SEQUENCE</scope>
    <source>
        <strain evidence="1">GVMAG-M-3300023179-71</strain>
    </source>
</reference>
<dbReference type="EMBL" id="MN739881">
    <property type="protein sequence ID" value="QHT75710.1"/>
    <property type="molecule type" value="Genomic_DNA"/>
</dbReference>
<proteinExistence type="predicted"/>
<protein>
    <submittedName>
        <fullName evidence="1">Uncharacterized protein</fullName>
    </submittedName>
</protein>